<reference evidence="3" key="1">
    <citation type="submission" date="2020-09" db="EMBL/GenBank/DDBJ databases">
        <title>A novel bacterium of genus Mangrovicoccus, isolated from South China Sea.</title>
        <authorList>
            <person name="Huang H."/>
            <person name="Mo K."/>
            <person name="Hu Y."/>
        </authorList>
    </citation>
    <scope>NUCLEOTIDE SEQUENCE</scope>
    <source>
        <strain evidence="3">HB182678</strain>
    </source>
</reference>
<dbReference type="Gene3D" id="3.40.720.10">
    <property type="entry name" value="Alkaline Phosphatase, subunit A"/>
    <property type="match status" value="1"/>
</dbReference>
<evidence type="ECO:0000259" key="2">
    <source>
        <dbReference type="Pfam" id="PF00884"/>
    </source>
</evidence>
<dbReference type="Pfam" id="PF00884">
    <property type="entry name" value="Sulfatase"/>
    <property type="match status" value="1"/>
</dbReference>
<keyword evidence="4" id="KW-1185">Reference proteome</keyword>
<evidence type="ECO:0000313" key="4">
    <source>
        <dbReference type="Proteomes" id="UP000609121"/>
    </source>
</evidence>
<name>A0A8J6Z5J2_9RHOB</name>
<proteinExistence type="predicted"/>
<feature type="region of interest" description="Disordered" evidence="1">
    <location>
        <begin position="487"/>
        <end position="506"/>
    </location>
</feature>
<dbReference type="CDD" id="cd16148">
    <property type="entry name" value="sulfatase_like"/>
    <property type="match status" value="1"/>
</dbReference>
<protein>
    <submittedName>
        <fullName evidence="3">Sulfatase</fullName>
    </submittedName>
</protein>
<dbReference type="InterPro" id="IPR000917">
    <property type="entry name" value="Sulfatase_N"/>
</dbReference>
<dbReference type="SUPFAM" id="SSF53649">
    <property type="entry name" value="Alkaline phosphatase-like"/>
    <property type="match status" value="1"/>
</dbReference>
<sequence>MRIIYIDVDSLRPDHTSPYGYARKLTPNIQSIADKGVRFDEYHSSDTPCVPSRAGMTTQRFGIATGAIGHQDNDGDLYLTESRSQHADAPFLGFHLASTGGYHTVGMTCFAERHQAYWFHGNFMEFLRPSLSLGIDEDAADVADAAIGWLDRRGKDDKWFLMLNFWDAHRDYQIDRALSDRAAASGPAPEWPDEAAIAGHQDLYGAATARDLHGAYGDPSPTPEITPDAITSRADFEKLINGYDGAISYLDHHIGRILAKVKELGIEQDTAIVFTADHGEAFGEHGIYGEHAYAHPATTRVPLIVHWPGITDRLPEAKRAHDGLFYHLDLGPTLCDLLGLPTPEGWHGRSFAPVLRGEAFDGRDHLILSQGVHTFQRAVRKGDLLYIRTLHPGTYKADPEALYDLAEDPHMTRDLMAAQPERAAPLKAALADWWFRYAGQPTSRPDKMQQNLTRGPVLYSDPQRYLERLESSGRGDLAADYRKRLGGFLKDPHATPAHEKGKPTPM</sequence>
<evidence type="ECO:0000313" key="3">
    <source>
        <dbReference type="EMBL" id="MBE3638094.1"/>
    </source>
</evidence>
<dbReference type="RefSeq" id="WP_193181456.1">
    <property type="nucleotide sequence ID" value="NZ_JACVXA010000016.1"/>
</dbReference>
<accession>A0A8J6Z5J2</accession>
<gene>
    <name evidence="3" type="ORF">ICN82_07740</name>
</gene>
<feature type="domain" description="Sulfatase N-terminal" evidence="2">
    <location>
        <begin position="3"/>
        <end position="339"/>
    </location>
</feature>
<evidence type="ECO:0000256" key="1">
    <source>
        <dbReference type="SAM" id="MobiDB-lite"/>
    </source>
</evidence>
<dbReference type="PANTHER" id="PTHR43751">
    <property type="entry name" value="SULFATASE"/>
    <property type="match status" value="1"/>
</dbReference>
<feature type="compositionally biased region" description="Basic and acidic residues" evidence="1">
    <location>
        <begin position="490"/>
        <end position="506"/>
    </location>
</feature>
<dbReference type="Proteomes" id="UP000609121">
    <property type="component" value="Unassembled WGS sequence"/>
</dbReference>
<dbReference type="AlphaFoldDB" id="A0A8J6Z5J2"/>
<dbReference type="EMBL" id="JACVXA010000016">
    <property type="protein sequence ID" value="MBE3638094.1"/>
    <property type="molecule type" value="Genomic_DNA"/>
</dbReference>
<comment type="caution">
    <text evidence="3">The sequence shown here is derived from an EMBL/GenBank/DDBJ whole genome shotgun (WGS) entry which is preliminary data.</text>
</comment>
<dbReference type="InterPro" id="IPR017850">
    <property type="entry name" value="Alkaline_phosphatase_core_sf"/>
</dbReference>
<organism evidence="3 4">
    <name type="scientific">Mangrovicoccus algicola</name>
    <dbReference type="NCBI Taxonomy" id="2771008"/>
    <lineage>
        <taxon>Bacteria</taxon>
        <taxon>Pseudomonadati</taxon>
        <taxon>Pseudomonadota</taxon>
        <taxon>Alphaproteobacteria</taxon>
        <taxon>Rhodobacterales</taxon>
        <taxon>Paracoccaceae</taxon>
        <taxon>Mangrovicoccus</taxon>
    </lineage>
</organism>
<dbReference type="PANTHER" id="PTHR43751:SF3">
    <property type="entry name" value="SULFATASE N-TERMINAL DOMAIN-CONTAINING PROTEIN"/>
    <property type="match status" value="1"/>
</dbReference>
<dbReference type="InterPro" id="IPR052701">
    <property type="entry name" value="GAG_Ulvan_Degrading_Sulfatases"/>
</dbReference>